<accession>G3HCW1</accession>
<feature type="compositionally biased region" description="Basic and acidic residues" evidence="1">
    <location>
        <begin position="148"/>
        <end position="163"/>
    </location>
</feature>
<dbReference type="GO" id="GO:0008408">
    <property type="term" value="F:3'-5' exonuclease activity"/>
    <property type="evidence" value="ECO:0007669"/>
    <property type="project" value="InterPro"/>
</dbReference>
<dbReference type="AlphaFoldDB" id="G3HCW1"/>
<evidence type="ECO:0000313" key="3">
    <source>
        <dbReference type="Proteomes" id="UP000001075"/>
    </source>
</evidence>
<reference evidence="3" key="1">
    <citation type="journal article" date="2011" name="Nat. Biotechnol.">
        <title>The genomic sequence of the Chinese hamster ovary (CHO)-K1 cell line.</title>
        <authorList>
            <person name="Xu X."/>
            <person name="Nagarajan H."/>
            <person name="Lewis N.E."/>
            <person name="Pan S."/>
            <person name="Cai Z."/>
            <person name="Liu X."/>
            <person name="Chen W."/>
            <person name="Xie M."/>
            <person name="Wang W."/>
            <person name="Hammond S."/>
            <person name="Andersen M.R."/>
            <person name="Neff N."/>
            <person name="Passarelli B."/>
            <person name="Koh W."/>
            <person name="Fan H.C."/>
            <person name="Wang J."/>
            <person name="Gui Y."/>
            <person name="Lee K.H."/>
            <person name="Betenbaugh M.J."/>
            <person name="Quake S.R."/>
            <person name="Famili I."/>
            <person name="Palsson B.O."/>
            <person name="Wang J."/>
        </authorList>
    </citation>
    <scope>NUCLEOTIDE SEQUENCE [LARGE SCALE GENOMIC DNA]</scope>
    <source>
        <strain evidence="3">CHO K1 cell line</strain>
    </source>
</reference>
<dbReference type="GO" id="GO:0008409">
    <property type="term" value="F:5'-3' exonuclease activity"/>
    <property type="evidence" value="ECO:0007669"/>
    <property type="project" value="InterPro"/>
</dbReference>
<feature type="compositionally biased region" description="Low complexity" evidence="1">
    <location>
        <begin position="173"/>
        <end position="183"/>
    </location>
</feature>
<feature type="region of interest" description="Disordered" evidence="1">
    <location>
        <begin position="1"/>
        <end position="23"/>
    </location>
</feature>
<dbReference type="PANTHER" id="PTHR34753">
    <property type="entry name" value="TELOMERASE RNA COMPONENT INTERACTING RNASE"/>
    <property type="match status" value="1"/>
</dbReference>
<dbReference type="GlyGen" id="G3HCW1">
    <property type="glycosylation" value="2 sites"/>
</dbReference>
<organism evidence="2 3">
    <name type="scientific">Cricetulus griseus</name>
    <name type="common">Chinese hamster</name>
    <name type="synonym">Cricetulus barabensis griseus</name>
    <dbReference type="NCBI Taxonomy" id="10029"/>
    <lineage>
        <taxon>Eukaryota</taxon>
        <taxon>Metazoa</taxon>
        <taxon>Chordata</taxon>
        <taxon>Craniata</taxon>
        <taxon>Vertebrata</taxon>
        <taxon>Euteleostomi</taxon>
        <taxon>Mammalia</taxon>
        <taxon>Eutheria</taxon>
        <taxon>Euarchontoglires</taxon>
        <taxon>Glires</taxon>
        <taxon>Rodentia</taxon>
        <taxon>Myomorpha</taxon>
        <taxon>Muroidea</taxon>
        <taxon>Cricetidae</taxon>
        <taxon>Cricetinae</taxon>
        <taxon>Cricetulus</taxon>
    </lineage>
</organism>
<dbReference type="Proteomes" id="UP000001075">
    <property type="component" value="Unassembled WGS sequence"/>
</dbReference>
<sequence>MVPFCLAGLGKSEEQKARNPASRLHPLVARSEHLCPAQVPPTPRWLLGSDLSSQHAVLQTKPVPRQARGLRSFPEVPCAAPGDKMAARGRRAEPPSREVPGPAGGGRSRWAESGPGTSPESGDDEVSGSSPVSGGVNLFANDGSFLELFKRKMEEEQRQRQEEPPPGPQRPDPSASAAAGPGNPKRKGGPGPTLSFVRSRGGGGGRRGPCWQGESDPGRGVRVQGSSPPGCPDGPGRLLRTLYLDSGREVFLGGRGNPQILLVEPGNRELHWKQHSGDRRP</sequence>
<dbReference type="InParanoid" id="G3HCW1"/>
<feature type="region of interest" description="Disordered" evidence="1">
    <location>
        <begin position="54"/>
        <end position="235"/>
    </location>
</feature>
<evidence type="ECO:0000313" key="2">
    <source>
        <dbReference type="EMBL" id="EGW00597.1"/>
    </source>
</evidence>
<dbReference type="STRING" id="10029.G3HCW1"/>
<dbReference type="eggNOG" id="ENOG502S83W">
    <property type="taxonomic scope" value="Eukaryota"/>
</dbReference>
<proteinExistence type="predicted"/>
<dbReference type="InterPro" id="IPR038838">
    <property type="entry name" value="TRIR"/>
</dbReference>
<dbReference type="EMBL" id="JH000286">
    <property type="protein sequence ID" value="EGW00597.1"/>
    <property type="molecule type" value="Genomic_DNA"/>
</dbReference>
<protein>
    <submittedName>
        <fullName evidence="2">Uncharacterized protein C19orf43-like</fullName>
    </submittedName>
</protein>
<name>G3HCW1_CRIGR</name>
<dbReference type="PaxDb" id="10029-XP_007622499.1"/>
<gene>
    <name evidence="2" type="ORF">I79_008329</name>
</gene>
<evidence type="ECO:0000256" key="1">
    <source>
        <dbReference type="SAM" id="MobiDB-lite"/>
    </source>
</evidence>
<dbReference type="PANTHER" id="PTHR34753:SF1">
    <property type="entry name" value="TELOMERASE RNA COMPONENT INTERACTING RNASE"/>
    <property type="match status" value="1"/>
</dbReference>